<name>A0A1L9VQ30_ASPGL</name>
<dbReference type="RefSeq" id="XP_022402721.1">
    <property type="nucleotide sequence ID" value="XM_022544377.1"/>
</dbReference>
<feature type="region of interest" description="Disordered" evidence="1">
    <location>
        <begin position="57"/>
        <end position="81"/>
    </location>
</feature>
<protein>
    <submittedName>
        <fullName evidence="2">Uncharacterized protein</fullName>
    </submittedName>
</protein>
<dbReference type="OrthoDB" id="5415522at2759"/>
<evidence type="ECO:0000313" key="3">
    <source>
        <dbReference type="Proteomes" id="UP000184300"/>
    </source>
</evidence>
<keyword evidence="3" id="KW-1185">Reference proteome</keyword>
<gene>
    <name evidence="2" type="ORF">ASPGLDRAFT_33930</name>
</gene>
<evidence type="ECO:0000313" key="2">
    <source>
        <dbReference type="EMBL" id="OJJ86027.1"/>
    </source>
</evidence>
<dbReference type="EMBL" id="KV878893">
    <property type="protein sequence ID" value="OJJ86027.1"/>
    <property type="molecule type" value="Genomic_DNA"/>
</dbReference>
<accession>A0A1L9VQ30</accession>
<dbReference type="AlphaFoldDB" id="A0A1L9VQ30"/>
<dbReference type="Proteomes" id="UP000184300">
    <property type="component" value="Unassembled WGS sequence"/>
</dbReference>
<dbReference type="GeneID" id="34460638"/>
<dbReference type="STRING" id="1160497.A0A1L9VQ30"/>
<evidence type="ECO:0000256" key="1">
    <source>
        <dbReference type="SAM" id="MobiDB-lite"/>
    </source>
</evidence>
<proteinExistence type="predicted"/>
<feature type="compositionally biased region" description="Polar residues" evidence="1">
    <location>
        <begin position="57"/>
        <end position="73"/>
    </location>
</feature>
<sequence length="81" mass="8830">MDYKSGYNTTGTGTNSQGNHYCNRDYGNGANSYHYSNTLPSFPVLASTNGSYYYSNPDGSKYYNNGQGSSVYTPPSEPAKK</sequence>
<organism evidence="2 3">
    <name type="scientific">Aspergillus glaucus CBS 516.65</name>
    <dbReference type="NCBI Taxonomy" id="1160497"/>
    <lineage>
        <taxon>Eukaryota</taxon>
        <taxon>Fungi</taxon>
        <taxon>Dikarya</taxon>
        <taxon>Ascomycota</taxon>
        <taxon>Pezizomycotina</taxon>
        <taxon>Eurotiomycetes</taxon>
        <taxon>Eurotiomycetidae</taxon>
        <taxon>Eurotiales</taxon>
        <taxon>Aspergillaceae</taxon>
        <taxon>Aspergillus</taxon>
        <taxon>Aspergillus subgen. Aspergillus</taxon>
    </lineage>
</organism>
<reference evidence="3" key="1">
    <citation type="journal article" date="2017" name="Genome Biol.">
        <title>Comparative genomics reveals high biological diversity and specific adaptations in the industrially and medically important fungal genus Aspergillus.</title>
        <authorList>
            <person name="de Vries R.P."/>
            <person name="Riley R."/>
            <person name="Wiebenga A."/>
            <person name="Aguilar-Osorio G."/>
            <person name="Amillis S."/>
            <person name="Uchima C.A."/>
            <person name="Anderluh G."/>
            <person name="Asadollahi M."/>
            <person name="Askin M."/>
            <person name="Barry K."/>
            <person name="Battaglia E."/>
            <person name="Bayram O."/>
            <person name="Benocci T."/>
            <person name="Braus-Stromeyer S.A."/>
            <person name="Caldana C."/>
            <person name="Canovas D."/>
            <person name="Cerqueira G.C."/>
            <person name="Chen F."/>
            <person name="Chen W."/>
            <person name="Choi C."/>
            <person name="Clum A."/>
            <person name="Dos Santos R.A."/>
            <person name="Damasio A.R."/>
            <person name="Diallinas G."/>
            <person name="Emri T."/>
            <person name="Fekete E."/>
            <person name="Flipphi M."/>
            <person name="Freyberg S."/>
            <person name="Gallo A."/>
            <person name="Gournas C."/>
            <person name="Habgood R."/>
            <person name="Hainaut M."/>
            <person name="Harispe M.L."/>
            <person name="Henrissat B."/>
            <person name="Hilden K.S."/>
            <person name="Hope R."/>
            <person name="Hossain A."/>
            <person name="Karabika E."/>
            <person name="Karaffa L."/>
            <person name="Karanyi Z."/>
            <person name="Krasevec N."/>
            <person name="Kuo A."/>
            <person name="Kusch H."/>
            <person name="LaButti K."/>
            <person name="Lagendijk E.L."/>
            <person name="Lapidus A."/>
            <person name="Levasseur A."/>
            <person name="Lindquist E."/>
            <person name="Lipzen A."/>
            <person name="Logrieco A.F."/>
            <person name="MacCabe A."/>
            <person name="Maekelae M.R."/>
            <person name="Malavazi I."/>
            <person name="Melin P."/>
            <person name="Meyer V."/>
            <person name="Mielnichuk N."/>
            <person name="Miskei M."/>
            <person name="Molnar A.P."/>
            <person name="Mule G."/>
            <person name="Ngan C.Y."/>
            <person name="Orejas M."/>
            <person name="Orosz E."/>
            <person name="Ouedraogo J.P."/>
            <person name="Overkamp K.M."/>
            <person name="Park H.-S."/>
            <person name="Perrone G."/>
            <person name="Piumi F."/>
            <person name="Punt P.J."/>
            <person name="Ram A.F."/>
            <person name="Ramon A."/>
            <person name="Rauscher S."/>
            <person name="Record E."/>
            <person name="Riano-Pachon D.M."/>
            <person name="Robert V."/>
            <person name="Roehrig J."/>
            <person name="Ruller R."/>
            <person name="Salamov A."/>
            <person name="Salih N.S."/>
            <person name="Samson R.A."/>
            <person name="Sandor E."/>
            <person name="Sanguinetti M."/>
            <person name="Schuetze T."/>
            <person name="Sepcic K."/>
            <person name="Shelest E."/>
            <person name="Sherlock G."/>
            <person name="Sophianopoulou V."/>
            <person name="Squina F.M."/>
            <person name="Sun H."/>
            <person name="Susca A."/>
            <person name="Todd R.B."/>
            <person name="Tsang A."/>
            <person name="Unkles S.E."/>
            <person name="van de Wiele N."/>
            <person name="van Rossen-Uffink D."/>
            <person name="Oliveira J.V."/>
            <person name="Vesth T.C."/>
            <person name="Visser J."/>
            <person name="Yu J.-H."/>
            <person name="Zhou M."/>
            <person name="Andersen M.R."/>
            <person name="Archer D.B."/>
            <person name="Baker S.E."/>
            <person name="Benoit I."/>
            <person name="Brakhage A.A."/>
            <person name="Braus G.H."/>
            <person name="Fischer R."/>
            <person name="Frisvad J.C."/>
            <person name="Goldman G.H."/>
            <person name="Houbraken J."/>
            <person name="Oakley B."/>
            <person name="Pocsi I."/>
            <person name="Scazzocchio C."/>
            <person name="Seiboth B."/>
            <person name="vanKuyk P.A."/>
            <person name="Wortman J."/>
            <person name="Dyer P.S."/>
            <person name="Grigoriev I.V."/>
        </authorList>
    </citation>
    <scope>NUCLEOTIDE SEQUENCE [LARGE SCALE GENOMIC DNA]</scope>
    <source>
        <strain evidence="3">CBS 516.65</strain>
    </source>
</reference>
<dbReference type="VEuPathDB" id="FungiDB:ASPGLDRAFT_33930"/>